<gene>
    <name evidence="4" type="ORF">DB32_007314</name>
</gene>
<evidence type="ECO:0000256" key="2">
    <source>
        <dbReference type="ARBA" id="ARBA00022833"/>
    </source>
</evidence>
<dbReference type="Gene3D" id="3.30.980.10">
    <property type="entry name" value="Threonyl-trna Synthetase, Chain A, domain 2"/>
    <property type="match status" value="1"/>
</dbReference>
<keyword evidence="5" id="KW-1185">Reference proteome</keyword>
<reference evidence="4 5" key="1">
    <citation type="submission" date="2015-03" db="EMBL/GenBank/DDBJ databases">
        <title>Genome assembly of Sandaracinus amylolyticus DSM 53668.</title>
        <authorList>
            <person name="Sharma G."/>
            <person name="Subramanian S."/>
        </authorList>
    </citation>
    <scope>NUCLEOTIDE SEQUENCE [LARGE SCALE GENOMIC DNA]</scope>
    <source>
        <strain evidence="4 5">DSM 53668</strain>
    </source>
</reference>
<protein>
    <submittedName>
        <fullName evidence="4">Alanyl-tRNA synthetase</fullName>
    </submittedName>
</protein>
<accession>A0A0F6W8P3</accession>
<proteinExistence type="predicted"/>
<dbReference type="EMBL" id="CP011125">
    <property type="protein sequence ID" value="AKF10165.1"/>
    <property type="molecule type" value="Genomic_DNA"/>
</dbReference>
<keyword evidence="4" id="KW-0436">Ligase</keyword>
<dbReference type="Proteomes" id="UP000034883">
    <property type="component" value="Chromosome"/>
</dbReference>
<dbReference type="AlphaFoldDB" id="A0A0F6W8P3"/>
<dbReference type="InterPro" id="IPR012947">
    <property type="entry name" value="tRNA_SAD"/>
</dbReference>
<dbReference type="InterPro" id="IPR018163">
    <property type="entry name" value="Thr/Ala-tRNA-synth_IIc_edit"/>
</dbReference>
<dbReference type="GO" id="GO:0005524">
    <property type="term" value="F:ATP binding"/>
    <property type="evidence" value="ECO:0007669"/>
    <property type="project" value="InterPro"/>
</dbReference>
<keyword evidence="2" id="KW-0862">Zinc</keyword>
<dbReference type="SUPFAM" id="SSF55186">
    <property type="entry name" value="ThrRS/AlaRS common domain"/>
    <property type="match status" value="1"/>
</dbReference>
<organism evidence="4 5">
    <name type="scientific">Sandaracinus amylolyticus</name>
    <dbReference type="NCBI Taxonomy" id="927083"/>
    <lineage>
        <taxon>Bacteria</taxon>
        <taxon>Pseudomonadati</taxon>
        <taxon>Myxococcota</taxon>
        <taxon>Polyangia</taxon>
        <taxon>Polyangiales</taxon>
        <taxon>Sandaracinaceae</taxon>
        <taxon>Sandaracinus</taxon>
    </lineage>
</organism>
<dbReference type="STRING" id="927083.DB32_007314"/>
<feature type="domain" description="Threonyl/alanyl tRNA synthetase SAD" evidence="3">
    <location>
        <begin position="1"/>
        <end position="43"/>
    </location>
</feature>
<keyword evidence="1" id="KW-0479">Metal-binding</keyword>
<dbReference type="KEGG" id="samy:DB32_007314"/>
<evidence type="ECO:0000313" key="4">
    <source>
        <dbReference type="EMBL" id="AKF10165.1"/>
    </source>
</evidence>
<sequence length="207" mass="21574">MRVVDAGGVDVSPCGGTHVLRTAQIGVLRVIGSERYKGGTRISFSAGARARGELLAESAVLRDLARGLQTGPLEVRGGVERVRESLEGARQELGRMRALLARSIASGARIEERVWVEEGGIEVIRQVPAEMTREGDRLVVVAGPVDGGVHVVVARGPGSSADARVLLGEVAKATGGRGGGRAERAEGRMPNGADVRRIVETAGRGEG</sequence>
<evidence type="ECO:0000256" key="1">
    <source>
        <dbReference type="ARBA" id="ARBA00022723"/>
    </source>
</evidence>
<dbReference type="Pfam" id="PF07973">
    <property type="entry name" value="tRNA_SAD"/>
    <property type="match status" value="1"/>
</dbReference>
<dbReference type="GO" id="GO:0043039">
    <property type="term" value="P:tRNA aminoacylation"/>
    <property type="evidence" value="ECO:0007669"/>
    <property type="project" value="InterPro"/>
</dbReference>
<name>A0A0F6W8P3_9BACT</name>
<keyword evidence="4" id="KW-0030">Aminoacyl-tRNA synthetase</keyword>
<dbReference type="Gene3D" id="3.10.310.40">
    <property type="match status" value="1"/>
</dbReference>
<dbReference type="SMART" id="SM00863">
    <property type="entry name" value="tRNA_SAD"/>
    <property type="match status" value="1"/>
</dbReference>
<evidence type="ECO:0000313" key="5">
    <source>
        <dbReference type="Proteomes" id="UP000034883"/>
    </source>
</evidence>
<dbReference type="GO" id="GO:0004812">
    <property type="term" value="F:aminoacyl-tRNA ligase activity"/>
    <property type="evidence" value="ECO:0007669"/>
    <property type="project" value="UniProtKB-KW"/>
</dbReference>
<dbReference type="GO" id="GO:0046872">
    <property type="term" value="F:metal ion binding"/>
    <property type="evidence" value="ECO:0007669"/>
    <property type="project" value="UniProtKB-KW"/>
</dbReference>
<evidence type="ECO:0000259" key="3">
    <source>
        <dbReference type="SMART" id="SM00863"/>
    </source>
</evidence>